<dbReference type="CDD" id="cd13530">
    <property type="entry name" value="PBP2_peptides_like"/>
    <property type="match status" value="1"/>
</dbReference>
<dbReference type="RefSeq" id="WP_268880917.1">
    <property type="nucleotide sequence ID" value="NZ_CP114029.1"/>
</dbReference>
<dbReference type="PANTHER" id="PTHR35936:SF17">
    <property type="entry name" value="ARGININE-BINDING EXTRACELLULAR PROTEIN ARTP"/>
    <property type="match status" value="1"/>
</dbReference>
<dbReference type="PANTHER" id="PTHR35936">
    <property type="entry name" value="MEMBRANE-BOUND LYTIC MUREIN TRANSGLYCOSYLASE F"/>
    <property type="match status" value="1"/>
</dbReference>
<evidence type="ECO:0000313" key="5">
    <source>
        <dbReference type="Proteomes" id="UP001164020"/>
    </source>
</evidence>
<dbReference type="Pfam" id="PF00497">
    <property type="entry name" value="SBP_bac_3"/>
    <property type="match status" value="1"/>
</dbReference>
<organism evidence="4 5">
    <name type="scientific">Jiella pelagia</name>
    <dbReference type="NCBI Taxonomy" id="2986949"/>
    <lineage>
        <taxon>Bacteria</taxon>
        <taxon>Pseudomonadati</taxon>
        <taxon>Pseudomonadota</taxon>
        <taxon>Alphaproteobacteria</taxon>
        <taxon>Hyphomicrobiales</taxon>
        <taxon>Aurantimonadaceae</taxon>
        <taxon>Jiella</taxon>
    </lineage>
</organism>
<feature type="signal peptide" evidence="2">
    <location>
        <begin position="1"/>
        <end position="21"/>
    </location>
</feature>
<accession>A0ABY7BYA2</accession>
<keyword evidence="5" id="KW-1185">Reference proteome</keyword>
<evidence type="ECO:0000256" key="2">
    <source>
        <dbReference type="SAM" id="SignalP"/>
    </source>
</evidence>
<dbReference type="InterPro" id="IPR001638">
    <property type="entry name" value="Solute-binding_3/MltF_N"/>
</dbReference>
<name>A0ABY7BYA2_9HYPH</name>
<protein>
    <submittedName>
        <fullName evidence="4">ABC transporter substrate-binding protein</fullName>
    </submittedName>
</protein>
<proteinExistence type="predicted"/>
<dbReference type="EMBL" id="CP114029">
    <property type="protein sequence ID" value="WAP68499.1"/>
    <property type="molecule type" value="Genomic_DNA"/>
</dbReference>
<gene>
    <name evidence="4" type="ORF">OH818_24890</name>
</gene>
<dbReference type="Proteomes" id="UP001164020">
    <property type="component" value="Chromosome"/>
</dbReference>
<feature type="domain" description="Solute-binding protein family 3/N-terminal" evidence="3">
    <location>
        <begin position="23"/>
        <end position="248"/>
    </location>
</feature>
<evidence type="ECO:0000259" key="3">
    <source>
        <dbReference type="SMART" id="SM00062"/>
    </source>
</evidence>
<dbReference type="Gene3D" id="3.40.190.10">
    <property type="entry name" value="Periplasmic binding protein-like II"/>
    <property type="match status" value="2"/>
</dbReference>
<evidence type="ECO:0000256" key="1">
    <source>
        <dbReference type="ARBA" id="ARBA00022729"/>
    </source>
</evidence>
<evidence type="ECO:0000313" key="4">
    <source>
        <dbReference type="EMBL" id="WAP68499.1"/>
    </source>
</evidence>
<keyword evidence="1 2" id="KW-0732">Signal</keyword>
<reference evidence="4" key="1">
    <citation type="submission" date="2022-12" db="EMBL/GenBank/DDBJ databases">
        <title>Jiella pelagia sp. nov., isolated from phosphonate enriched culture of Northwest Pacific surface seawater.</title>
        <authorList>
            <person name="Shin D.Y."/>
            <person name="Hwang C.Y."/>
        </authorList>
    </citation>
    <scope>NUCLEOTIDE SEQUENCE</scope>
    <source>
        <strain evidence="4">HL-NP1</strain>
    </source>
</reference>
<feature type="chain" id="PRO_5046958880" evidence="2">
    <location>
        <begin position="22"/>
        <end position="248"/>
    </location>
</feature>
<dbReference type="SUPFAM" id="SSF53850">
    <property type="entry name" value="Periplasmic binding protein-like II"/>
    <property type="match status" value="1"/>
</dbReference>
<sequence length="248" mass="26672">MKIKYLVAAAVFALTAGAAQAETLKVGSTATGIPFTFLDVQKNEITGMMVDVVEAIGSHAGFESDVQSVDWVSLIPALESGRIDMIAAAMSITDARKKVVDFSDPIFPYGEGLVVLADDNTAYSADLHETVGKVIGVQQGTNFHKVLEAREGIGEIKVYENIADIMRDVQLGRIAVGLADYPIMSYQIGIGKFPDLKMVKGYESQISAPIGVAVKKGQPELLERINVGLATIKENGELDALIKKWKLD</sequence>
<dbReference type="SMART" id="SM00062">
    <property type="entry name" value="PBPb"/>
    <property type="match status" value="1"/>
</dbReference>